<evidence type="ECO:0000256" key="8">
    <source>
        <dbReference type="ARBA" id="ARBA00051384"/>
    </source>
</evidence>
<dbReference type="InterPro" id="IPR001891">
    <property type="entry name" value="Malic_OxRdtase"/>
</dbReference>
<dbReference type="InterPro" id="IPR012302">
    <property type="entry name" value="Malic_NAD-bd"/>
</dbReference>
<feature type="active site" description="Proton acceptor" evidence="9">
    <location>
        <position position="93"/>
    </location>
</feature>
<dbReference type="EC" id="1.1.1.40" evidence="5"/>
<protein>
    <recommendedName>
        <fullName evidence="6">NADP-dependent malic enzyme</fullName>
        <ecNumber evidence="5">1.1.1.40</ecNumber>
    </recommendedName>
</protein>
<gene>
    <name evidence="14" type="ORF">SAMN05216421_2703</name>
</gene>
<feature type="binding site" evidence="11">
    <location>
        <position position="135"/>
    </location>
    <ligand>
        <name>a divalent metal cation</name>
        <dbReference type="ChEBI" id="CHEBI:60240"/>
    </ligand>
</feature>
<dbReference type="InterPro" id="IPR036291">
    <property type="entry name" value="NAD(P)-bd_dom_sf"/>
</dbReference>
<evidence type="ECO:0000256" key="10">
    <source>
        <dbReference type="PIRSR" id="PIRSR000106-2"/>
    </source>
</evidence>
<comment type="catalytic activity">
    <reaction evidence="7">
        <text>(S)-malate + NADP(+) = pyruvate + CO2 + NADPH</text>
        <dbReference type="Rhea" id="RHEA:18253"/>
        <dbReference type="ChEBI" id="CHEBI:15361"/>
        <dbReference type="ChEBI" id="CHEBI:15589"/>
        <dbReference type="ChEBI" id="CHEBI:16526"/>
        <dbReference type="ChEBI" id="CHEBI:57783"/>
        <dbReference type="ChEBI" id="CHEBI:58349"/>
        <dbReference type="EC" id="1.1.1.40"/>
    </reaction>
</comment>
<dbReference type="Pfam" id="PF00390">
    <property type="entry name" value="malic"/>
    <property type="match status" value="1"/>
</dbReference>
<keyword evidence="15" id="KW-1185">Reference proteome</keyword>
<feature type="binding site" evidence="11">
    <location>
        <position position="136"/>
    </location>
    <ligand>
        <name>a divalent metal cation</name>
        <dbReference type="ChEBI" id="CHEBI:60240"/>
    </ligand>
</feature>
<dbReference type="GO" id="GO:0051287">
    <property type="term" value="F:NAD binding"/>
    <property type="evidence" value="ECO:0007669"/>
    <property type="project" value="InterPro"/>
</dbReference>
<comment type="cofactor">
    <cofactor evidence="1">
        <name>Mn(2+)</name>
        <dbReference type="ChEBI" id="CHEBI:29035"/>
    </cofactor>
</comment>
<dbReference type="STRING" id="487184.SAMN05216421_2703"/>
<dbReference type="InterPro" id="IPR045213">
    <property type="entry name" value="Malic_NAD-bd_bact_type"/>
</dbReference>
<dbReference type="InterPro" id="IPR051674">
    <property type="entry name" value="Malate_Decarboxylase"/>
</dbReference>
<proteinExistence type="inferred from homology"/>
<name>A0A1H1WWT1_9GAMM</name>
<feature type="domain" description="Malic enzyme N-terminal" evidence="13">
    <location>
        <begin position="17"/>
        <end position="150"/>
    </location>
</feature>
<dbReference type="Gene3D" id="3.40.50.10380">
    <property type="entry name" value="Malic enzyme, N-terminal domain"/>
    <property type="match status" value="1"/>
</dbReference>
<dbReference type="SUPFAM" id="SSF53223">
    <property type="entry name" value="Aminoacid dehydrogenase-like, N-terminal domain"/>
    <property type="match status" value="1"/>
</dbReference>
<feature type="binding site" evidence="10">
    <location>
        <position position="316"/>
    </location>
    <ligand>
        <name>(S)-malate</name>
        <dbReference type="ChEBI" id="CHEBI:15589"/>
    </ligand>
</feature>
<dbReference type="AlphaFoldDB" id="A0A1H1WWT1"/>
<keyword evidence="4" id="KW-0560">Oxidoreductase</keyword>
<dbReference type="EMBL" id="LT629736">
    <property type="protein sequence ID" value="SDT01524.1"/>
    <property type="molecule type" value="Genomic_DNA"/>
</dbReference>
<dbReference type="PANTHER" id="PTHR43237:SF4">
    <property type="entry name" value="NADP-DEPENDENT MALIC ENZYME"/>
    <property type="match status" value="1"/>
</dbReference>
<dbReference type="FunFam" id="3.40.50.720:FF:000095">
    <property type="entry name" value="NADP-dependent malic enzyme"/>
    <property type="match status" value="1"/>
</dbReference>
<evidence type="ECO:0000256" key="3">
    <source>
        <dbReference type="ARBA" id="ARBA00022723"/>
    </source>
</evidence>
<feature type="domain" description="Malic enzyme NAD-binding" evidence="12">
    <location>
        <begin position="162"/>
        <end position="398"/>
    </location>
</feature>
<feature type="active site" description="Proton donor" evidence="9">
    <location>
        <position position="38"/>
    </location>
</feature>
<dbReference type="OrthoDB" id="9805787at2"/>
<feature type="binding site" evidence="10">
    <location>
        <position position="285"/>
    </location>
    <ligand>
        <name>(S)-malate</name>
        <dbReference type="ChEBI" id="CHEBI:15589"/>
    </ligand>
</feature>
<evidence type="ECO:0000313" key="14">
    <source>
        <dbReference type="EMBL" id="SDT01524.1"/>
    </source>
</evidence>
<dbReference type="GO" id="GO:0046872">
    <property type="term" value="F:metal ion binding"/>
    <property type="evidence" value="ECO:0007669"/>
    <property type="project" value="UniProtKB-KW"/>
</dbReference>
<evidence type="ECO:0000259" key="13">
    <source>
        <dbReference type="SMART" id="SM01274"/>
    </source>
</evidence>
<comment type="catalytic activity">
    <reaction evidence="8">
        <text>oxaloacetate + H(+) = pyruvate + CO2</text>
        <dbReference type="Rhea" id="RHEA:15641"/>
        <dbReference type="ChEBI" id="CHEBI:15361"/>
        <dbReference type="ChEBI" id="CHEBI:15378"/>
        <dbReference type="ChEBI" id="CHEBI:16452"/>
        <dbReference type="ChEBI" id="CHEBI:16526"/>
        <dbReference type="EC" id="1.1.1.40"/>
    </reaction>
</comment>
<accession>A0A1H1WWT1</accession>
<keyword evidence="3 11" id="KW-0479">Metal-binding</keyword>
<evidence type="ECO:0000256" key="5">
    <source>
        <dbReference type="ARBA" id="ARBA00038964"/>
    </source>
</evidence>
<evidence type="ECO:0000256" key="9">
    <source>
        <dbReference type="PIRSR" id="PIRSR000106-1"/>
    </source>
</evidence>
<comment type="cofactor">
    <cofactor evidence="11">
        <name>Mg(2+)</name>
        <dbReference type="ChEBI" id="CHEBI:18420"/>
    </cofactor>
    <cofactor evidence="11">
        <name>Mn(2+)</name>
        <dbReference type="ChEBI" id="CHEBI:29035"/>
    </cofactor>
    <text evidence="11">Divalent metal cations. Prefers magnesium or manganese.</text>
</comment>
<dbReference type="SMART" id="SM01274">
    <property type="entry name" value="malic"/>
    <property type="match status" value="1"/>
</dbReference>
<evidence type="ECO:0000256" key="4">
    <source>
        <dbReference type="ARBA" id="ARBA00023002"/>
    </source>
</evidence>
<dbReference type="Pfam" id="PF03949">
    <property type="entry name" value="Malic_M"/>
    <property type="match status" value="1"/>
</dbReference>
<sequence>MSDLRTDALAYHAYPRPGKLSVELTKPTATARDLALAYSPGVAEPVREIAKDLENAYKYTGKGNLVAVISDGTAILGLGNLGPLASKPVMEGKGVLFKRFAGIDVFDIEVESESPQAFIDTVKRISCTFGGINLEDIKAPECFEIERALIEQCNIPIFHDDQHGTAIVTAAAMINALELADKTLENAKIVCLGAGAAAIACMKLLVSMGCKVENIYMLDRKGVIHAGRDDLNEYKAIFATETDKRTLTDALKGADVFVGLSGPDLLPPADLKLMAENPIVFACSNPDPEIKPELAKASRPDVIMATGRSDYPNQVNNVLGFPFIFRGALDVRATRINEEMKIAAVHAIRELAKEPVPEYVSEAYGGIKLEFGREYIIPKPMDVRLIERVPAAVAQAAIDSGVATQPYPAHYPLKSVEDVK</sequence>
<evidence type="ECO:0000313" key="15">
    <source>
        <dbReference type="Proteomes" id="UP000243207"/>
    </source>
</evidence>
<dbReference type="FunFam" id="3.40.50.10380:FF:000003">
    <property type="entry name" value="NADP-dependent malic enzyme"/>
    <property type="match status" value="1"/>
</dbReference>
<dbReference type="PROSITE" id="PS00331">
    <property type="entry name" value="MALIC_ENZYMES"/>
    <property type="match status" value="1"/>
</dbReference>
<dbReference type="Proteomes" id="UP000243207">
    <property type="component" value="Chromosome I"/>
</dbReference>
<dbReference type="SMART" id="SM00919">
    <property type="entry name" value="Malic_M"/>
    <property type="match status" value="1"/>
</dbReference>
<evidence type="ECO:0000256" key="6">
    <source>
        <dbReference type="ARBA" id="ARBA00040273"/>
    </source>
</evidence>
<dbReference type="InterPro" id="IPR046346">
    <property type="entry name" value="Aminoacid_DH-like_N_sf"/>
</dbReference>
<dbReference type="InterPro" id="IPR037062">
    <property type="entry name" value="Malic_N_dom_sf"/>
</dbReference>
<dbReference type="CDD" id="cd05311">
    <property type="entry name" value="NAD_bind_2_malic_enz"/>
    <property type="match status" value="1"/>
</dbReference>
<evidence type="ECO:0000259" key="12">
    <source>
        <dbReference type="SMART" id="SM00919"/>
    </source>
</evidence>
<evidence type="ECO:0000256" key="1">
    <source>
        <dbReference type="ARBA" id="ARBA00001936"/>
    </source>
</evidence>
<dbReference type="PIRSF" id="PIRSF000106">
    <property type="entry name" value="ME"/>
    <property type="match status" value="1"/>
</dbReference>
<evidence type="ECO:0000256" key="2">
    <source>
        <dbReference type="ARBA" id="ARBA00008785"/>
    </source>
</evidence>
<dbReference type="PANTHER" id="PTHR43237">
    <property type="entry name" value="NADP-DEPENDENT MALIC ENZYME"/>
    <property type="match status" value="1"/>
</dbReference>
<evidence type="ECO:0000256" key="7">
    <source>
        <dbReference type="ARBA" id="ARBA00050924"/>
    </source>
</evidence>
<reference evidence="15" key="1">
    <citation type="submission" date="2016-10" db="EMBL/GenBank/DDBJ databases">
        <authorList>
            <person name="Varghese N."/>
            <person name="Submissions S."/>
        </authorList>
    </citation>
    <scope>NUCLEOTIDE SEQUENCE [LARGE SCALE GENOMIC DNA]</scope>
    <source>
        <strain evidence="15">NRRL B-51270</strain>
    </source>
</reference>
<comment type="similarity">
    <text evidence="2">Belongs to the malic enzymes family.</text>
</comment>
<dbReference type="RefSeq" id="WP_093395650.1">
    <property type="nucleotide sequence ID" value="NZ_LT629736.1"/>
</dbReference>
<organism evidence="14 15">
    <name type="scientific">Halopseudomonas xinjiangensis</name>
    <dbReference type="NCBI Taxonomy" id="487184"/>
    <lineage>
        <taxon>Bacteria</taxon>
        <taxon>Pseudomonadati</taxon>
        <taxon>Pseudomonadota</taxon>
        <taxon>Gammaproteobacteria</taxon>
        <taxon>Pseudomonadales</taxon>
        <taxon>Pseudomonadaceae</taxon>
        <taxon>Halopseudomonas</taxon>
    </lineage>
</organism>
<dbReference type="SUPFAM" id="SSF51735">
    <property type="entry name" value="NAD(P)-binding Rossmann-fold domains"/>
    <property type="match status" value="1"/>
</dbReference>
<evidence type="ECO:0000256" key="11">
    <source>
        <dbReference type="PIRSR" id="PIRSR000106-3"/>
    </source>
</evidence>
<dbReference type="GO" id="GO:0004473">
    <property type="term" value="F:malate dehydrogenase (decarboxylating) (NADP+) activity"/>
    <property type="evidence" value="ECO:0007669"/>
    <property type="project" value="UniProtKB-EC"/>
</dbReference>
<dbReference type="InterPro" id="IPR012301">
    <property type="entry name" value="Malic_N_dom"/>
</dbReference>
<feature type="binding site" evidence="11">
    <location>
        <position position="161"/>
    </location>
    <ligand>
        <name>a divalent metal cation</name>
        <dbReference type="ChEBI" id="CHEBI:60240"/>
    </ligand>
</feature>
<dbReference type="Gene3D" id="3.40.50.720">
    <property type="entry name" value="NAD(P)-binding Rossmann-like Domain"/>
    <property type="match status" value="1"/>
</dbReference>
<dbReference type="InterPro" id="IPR015884">
    <property type="entry name" value="Malic_enzyme_CS"/>
</dbReference>